<dbReference type="EMBL" id="LRRQ01000096">
    <property type="protein sequence ID" value="OAM89401.1"/>
    <property type="molecule type" value="Genomic_DNA"/>
</dbReference>
<gene>
    <name evidence="1" type="ORF">AW736_13105</name>
</gene>
<evidence type="ECO:0000313" key="1">
    <source>
        <dbReference type="EMBL" id="OAM89401.1"/>
    </source>
</evidence>
<keyword evidence="2" id="KW-1185">Reference proteome</keyword>
<name>A0A178IIC9_9BACT</name>
<dbReference type="AlphaFoldDB" id="A0A178IIC9"/>
<sequence>MSVVAAWHKEYTETGCLLCCILCFWSHLNGDFNGKSLACFDVFLELGQNIFRQKLSSAFSPVWTFLCCRRQFDNLLCLHKGGPCSKINNSSLVYWEQIPVQHHCFGIECP</sequence>
<comment type="caution">
    <text evidence="1">The sequence shown here is derived from an EMBL/GenBank/DDBJ whole genome shotgun (WGS) entry which is preliminary data.</text>
</comment>
<dbReference type="Proteomes" id="UP000078486">
    <property type="component" value="Unassembled WGS sequence"/>
</dbReference>
<proteinExistence type="predicted"/>
<evidence type="ECO:0000313" key="2">
    <source>
        <dbReference type="Proteomes" id="UP000078486"/>
    </source>
</evidence>
<protein>
    <submittedName>
        <fullName evidence="1">Uncharacterized protein</fullName>
    </submittedName>
</protein>
<accession>A0A178IIC9</accession>
<reference evidence="1 2" key="1">
    <citation type="submission" date="2016-01" db="EMBL/GenBank/DDBJ databases">
        <title>High potential of lignocellulose degradation of a new Verrucomicrobia species.</title>
        <authorList>
            <person name="Wang Y."/>
            <person name="Shi Y."/>
            <person name="Qiu Z."/>
            <person name="Liu S."/>
            <person name="Yang H."/>
        </authorList>
    </citation>
    <scope>NUCLEOTIDE SEQUENCE [LARGE SCALE GENOMIC DNA]</scope>
    <source>
        <strain evidence="1 2">TSB47</strain>
    </source>
</reference>
<organism evidence="1 2">
    <name type="scientific">Termitidicoccus mucosus</name>
    <dbReference type="NCBI Taxonomy" id="1184151"/>
    <lineage>
        <taxon>Bacteria</taxon>
        <taxon>Pseudomonadati</taxon>
        <taxon>Verrucomicrobiota</taxon>
        <taxon>Opitutia</taxon>
        <taxon>Opitutales</taxon>
        <taxon>Opitutaceae</taxon>
        <taxon>Termitidicoccus</taxon>
    </lineage>
</organism>